<dbReference type="Gene3D" id="1.20.1280.50">
    <property type="match status" value="1"/>
</dbReference>
<dbReference type="InterPro" id="IPR036047">
    <property type="entry name" value="F-box-like_dom_sf"/>
</dbReference>
<name>A0AAV0L9T4_9ROSI</name>
<dbReference type="Pfam" id="PF12937">
    <property type="entry name" value="F-box-like"/>
    <property type="match status" value="1"/>
</dbReference>
<dbReference type="SMART" id="SM00256">
    <property type="entry name" value="FBOX"/>
    <property type="match status" value="1"/>
</dbReference>
<sequence length="430" mass="48718">MSGMDAIAGGPVTRSSSRQTPLLRRCERGRKSTASLNAKLRVCGTQQRYLRRKRQRAANVPISSKSDSPISDISDNLLIHILQRLPDPRSVCVCKSVCKHWNFLISDPGTLRQLVSRHKINPTDEGQRSIGDTLSVTTFCSESWEWKFSSLGVRPLSVELPFLPSTAPYIGVSNAHSTSLAGKLFWKTTGAQVAVYDPFSDQRLPFKLIDCSHLWSNDIANNNFLIGVSQGYLRGMVFPRPGRVHSKGFFHCWKLEEDKSVVGGYRWSFDYNVSMRMVYNIIVPQLKLNKIGGRRRRMRLGVLGVHPSKPEVIYFECHDHSKKHNHDPFFFDFRHHFRVNDGSPKPDHNYDPIYVVPFDVLRHKVVGEIIPIAESNETHLRFKMWGMFGVDDPIGWAVFQPAIPFWPTPIPVPGDTIGLEAMLSDAALLL</sequence>
<feature type="region of interest" description="Disordered" evidence="1">
    <location>
        <begin position="1"/>
        <end position="22"/>
    </location>
</feature>
<keyword evidence="4" id="KW-1185">Reference proteome</keyword>
<feature type="domain" description="F-box" evidence="2">
    <location>
        <begin position="73"/>
        <end position="114"/>
    </location>
</feature>
<dbReference type="AlphaFoldDB" id="A0AAV0L9T4"/>
<dbReference type="EMBL" id="CAMGYJ010000006">
    <property type="protein sequence ID" value="CAI0430713.1"/>
    <property type="molecule type" value="Genomic_DNA"/>
</dbReference>
<evidence type="ECO:0000313" key="3">
    <source>
        <dbReference type="EMBL" id="CAI0430713.1"/>
    </source>
</evidence>
<dbReference type="SUPFAM" id="SSF81383">
    <property type="entry name" value="F-box domain"/>
    <property type="match status" value="1"/>
</dbReference>
<dbReference type="InterPro" id="IPR001810">
    <property type="entry name" value="F-box_dom"/>
</dbReference>
<reference evidence="3" key="1">
    <citation type="submission" date="2022-08" db="EMBL/GenBank/DDBJ databases">
        <authorList>
            <person name="Gutierrez-Valencia J."/>
        </authorList>
    </citation>
    <scope>NUCLEOTIDE SEQUENCE</scope>
</reference>
<accession>A0AAV0L9T4</accession>
<organism evidence="3 4">
    <name type="scientific">Linum tenue</name>
    <dbReference type="NCBI Taxonomy" id="586396"/>
    <lineage>
        <taxon>Eukaryota</taxon>
        <taxon>Viridiplantae</taxon>
        <taxon>Streptophyta</taxon>
        <taxon>Embryophyta</taxon>
        <taxon>Tracheophyta</taxon>
        <taxon>Spermatophyta</taxon>
        <taxon>Magnoliopsida</taxon>
        <taxon>eudicotyledons</taxon>
        <taxon>Gunneridae</taxon>
        <taxon>Pentapetalae</taxon>
        <taxon>rosids</taxon>
        <taxon>fabids</taxon>
        <taxon>Malpighiales</taxon>
        <taxon>Linaceae</taxon>
        <taxon>Linum</taxon>
    </lineage>
</organism>
<proteinExistence type="predicted"/>
<evidence type="ECO:0000256" key="1">
    <source>
        <dbReference type="SAM" id="MobiDB-lite"/>
    </source>
</evidence>
<evidence type="ECO:0000313" key="4">
    <source>
        <dbReference type="Proteomes" id="UP001154282"/>
    </source>
</evidence>
<gene>
    <name evidence="3" type="ORF">LITE_LOCUS22729</name>
</gene>
<dbReference type="Proteomes" id="UP001154282">
    <property type="component" value="Unassembled WGS sequence"/>
</dbReference>
<evidence type="ECO:0000259" key="2">
    <source>
        <dbReference type="SMART" id="SM00256"/>
    </source>
</evidence>
<comment type="caution">
    <text evidence="3">The sequence shown here is derived from an EMBL/GenBank/DDBJ whole genome shotgun (WGS) entry which is preliminary data.</text>
</comment>
<protein>
    <recommendedName>
        <fullName evidence="2">F-box domain-containing protein</fullName>
    </recommendedName>
</protein>